<evidence type="ECO:0000313" key="2">
    <source>
        <dbReference type="EMBL" id="SDD12640.1"/>
    </source>
</evidence>
<reference evidence="3" key="1">
    <citation type="submission" date="2016-10" db="EMBL/GenBank/DDBJ databases">
        <authorList>
            <person name="Varghese N."/>
            <person name="Submissions S."/>
        </authorList>
    </citation>
    <scope>NUCLEOTIDE SEQUENCE [LARGE SCALE GENOMIC DNA]</scope>
    <source>
        <strain evidence="3">CGMCC 4.3504</strain>
    </source>
</reference>
<protein>
    <submittedName>
        <fullName evidence="2">Uncharacterized protein</fullName>
    </submittedName>
</protein>
<evidence type="ECO:0000313" key="3">
    <source>
        <dbReference type="Proteomes" id="UP000182100"/>
    </source>
</evidence>
<dbReference type="Proteomes" id="UP000182100">
    <property type="component" value="Unassembled WGS sequence"/>
</dbReference>
<dbReference type="EMBL" id="FMZK01000005">
    <property type="protein sequence ID" value="SDD12640.1"/>
    <property type="molecule type" value="Genomic_DNA"/>
</dbReference>
<feature type="compositionally biased region" description="Basic and acidic residues" evidence="1">
    <location>
        <begin position="130"/>
        <end position="142"/>
    </location>
</feature>
<sequence length="203" mass="21450">MWPAWEVREGGHATRWFHVRLVFADGAGVEALALVSGLCVCVEDVRARPALSLEDLALFADWIEGPLARACGAEDGTGPGDGTADDGPDAGDRDAACAPAVDVEPVPGAQPAAGGPDAGSGSAVRVRRPGARERRSREVRPREPVGRRLVAREYRAAQEEGVDPVLAVMCATGYSRRGALRVIGRARDAGLLTPRHARRTSEQ</sequence>
<proteinExistence type="predicted"/>
<keyword evidence="3" id="KW-1185">Reference proteome</keyword>
<feature type="compositionally biased region" description="Low complexity" evidence="1">
    <location>
        <begin position="96"/>
        <end position="124"/>
    </location>
</feature>
<name>A0A1G6S6V5_9ACTN</name>
<dbReference type="Pfam" id="PF19720">
    <property type="entry name" value="DUF6214"/>
    <property type="match status" value="1"/>
</dbReference>
<dbReference type="AlphaFoldDB" id="A0A1G6S6V5"/>
<feature type="region of interest" description="Disordered" evidence="1">
    <location>
        <begin position="71"/>
        <end position="142"/>
    </location>
</feature>
<organism evidence="2 3">
    <name type="scientific">Streptomyces prasinopilosus</name>
    <dbReference type="NCBI Taxonomy" id="67344"/>
    <lineage>
        <taxon>Bacteria</taxon>
        <taxon>Bacillati</taxon>
        <taxon>Actinomycetota</taxon>
        <taxon>Actinomycetes</taxon>
        <taxon>Kitasatosporales</taxon>
        <taxon>Streptomycetaceae</taxon>
        <taxon>Streptomyces</taxon>
    </lineage>
</organism>
<dbReference type="STRING" id="67344.SAMN05216505_105203"/>
<gene>
    <name evidence="2" type="ORF">SAMN05216505_105203</name>
</gene>
<dbReference type="InterPro" id="IPR046186">
    <property type="entry name" value="DUF6214"/>
</dbReference>
<evidence type="ECO:0000256" key="1">
    <source>
        <dbReference type="SAM" id="MobiDB-lite"/>
    </source>
</evidence>
<accession>A0A1G6S6V5</accession>